<reference evidence="2" key="1">
    <citation type="submission" date="2023-10" db="EMBL/GenBank/DDBJ databases">
        <authorList>
            <person name="Chen Y."/>
            <person name="Shah S."/>
            <person name="Dougan E. K."/>
            <person name="Thang M."/>
            <person name="Chan C."/>
        </authorList>
    </citation>
    <scope>NUCLEOTIDE SEQUENCE [LARGE SCALE GENOMIC DNA]</scope>
</reference>
<comment type="caution">
    <text evidence="2">The sequence shown here is derived from an EMBL/GenBank/DDBJ whole genome shotgun (WGS) entry which is preliminary data.</text>
</comment>
<accession>A0ABN9QS19</accession>
<dbReference type="PROSITE" id="PS51257">
    <property type="entry name" value="PROKAR_LIPOPROTEIN"/>
    <property type="match status" value="1"/>
</dbReference>
<evidence type="ECO:0000256" key="1">
    <source>
        <dbReference type="SAM" id="SignalP"/>
    </source>
</evidence>
<evidence type="ECO:0000313" key="2">
    <source>
        <dbReference type="EMBL" id="CAK0806436.1"/>
    </source>
</evidence>
<dbReference type="Proteomes" id="UP001189429">
    <property type="component" value="Unassembled WGS sequence"/>
</dbReference>
<organism evidence="2 3">
    <name type="scientific">Prorocentrum cordatum</name>
    <dbReference type="NCBI Taxonomy" id="2364126"/>
    <lineage>
        <taxon>Eukaryota</taxon>
        <taxon>Sar</taxon>
        <taxon>Alveolata</taxon>
        <taxon>Dinophyceae</taxon>
        <taxon>Prorocentrales</taxon>
        <taxon>Prorocentraceae</taxon>
        <taxon>Prorocentrum</taxon>
    </lineage>
</organism>
<dbReference type="EMBL" id="CAUYUJ010003714">
    <property type="protein sequence ID" value="CAK0806436.1"/>
    <property type="molecule type" value="Genomic_DNA"/>
</dbReference>
<gene>
    <name evidence="2" type="ORF">PCOR1329_LOCUS12662</name>
</gene>
<feature type="chain" id="PRO_5047083036" evidence="1">
    <location>
        <begin position="20"/>
        <end position="514"/>
    </location>
</feature>
<proteinExistence type="predicted"/>
<name>A0ABN9QS19_9DINO</name>
<feature type="signal peptide" evidence="1">
    <location>
        <begin position="1"/>
        <end position="19"/>
    </location>
</feature>
<sequence>MTKAPAGLCLALLSACALAVEENGCDADAHGQCSDEFAALQSRARARQSAFMQEPTDVPACRALTAGDQCPSSVEGINTALTCQYNAACTVPGGPVGCFGATGCQYYDVDPCKALGSYPAACPAAVEGINTALHCVYNEKCISPGGPVGCWGSTGCQYYTPPTPALMQEPTDVPACRALTAGDQCPSSVEGINTALTCQYNAACTVPGGPVGCFGATGCQYYDVDPCKALGSYPAACPAAVEGINTALHCVYNEKCISPGGPVGCWGSTGCQYYTPPTPALMQEPWVRILPRAPPPWRASTQRCTASTTRSASRLAALWAVGVVLVASTTHLHLDSVRVLVVISKTPAARYRWPLWLKSVPFLGHRDLCASGFHALVRWPLLPSRRPPIWAVIGPSFGQSWRSRAGLCGPSTALFGGLLLSRVTSFLLAMSTKAKMLCLEPCVFLPARPFLHIANCTPAFYIILHALTREMGPLIATPMPSRIWRTCRSAKRGHSFDILYVYLFGTHCRAKTCS</sequence>
<keyword evidence="3" id="KW-1185">Reference proteome</keyword>
<protein>
    <submittedName>
        <fullName evidence="2">Uncharacterized protein</fullName>
    </submittedName>
</protein>
<keyword evidence="1" id="KW-0732">Signal</keyword>
<evidence type="ECO:0000313" key="3">
    <source>
        <dbReference type="Proteomes" id="UP001189429"/>
    </source>
</evidence>